<dbReference type="EMBL" id="CM042049">
    <property type="protein sequence ID" value="KAI3748000.1"/>
    <property type="molecule type" value="Genomic_DNA"/>
</dbReference>
<reference evidence="2" key="1">
    <citation type="journal article" date="2022" name="Mol. Ecol. Resour.">
        <title>The genomes of chicory, endive, great burdock and yacon provide insights into Asteraceae palaeo-polyploidization history and plant inulin production.</title>
        <authorList>
            <person name="Fan W."/>
            <person name="Wang S."/>
            <person name="Wang H."/>
            <person name="Wang A."/>
            <person name="Jiang F."/>
            <person name="Liu H."/>
            <person name="Zhao H."/>
            <person name="Xu D."/>
            <person name="Zhang Y."/>
        </authorList>
    </citation>
    <scope>NUCLEOTIDE SEQUENCE [LARGE SCALE GENOMIC DNA]</scope>
    <source>
        <strain evidence="2">cv. Niubang</strain>
    </source>
</reference>
<accession>A0ACB9DNL8</accession>
<reference evidence="1 2" key="2">
    <citation type="journal article" date="2022" name="Mol. Ecol. Resour.">
        <title>The genomes of chicory, endive, great burdock and yacon provide insights into Asteraceae paleo-polyploidization history and plant inulin production.</title>
        <authorList>
            <person name="Fan W."/>
            <person name="Wang S."/>
            <person name="Wang H."/>
            <person name="Wang A."/>
            <person name="Jiang F."/>
            <person name="Liu H."/>
            <person name="Zhao H."/>
            <person name="Xu D."/>
            <person name="Zhang Y."/>
        </authorList>
    </citation>
    <scope>NUCLEOTIDE SEQUENCE [LARGE SCALE GENOMIC DNA]</scope>
    <source>
        <strain evidence="2">cv. Niubang</strain>
    </source>
</reference>
<keyword evidence="2" id="KW-1185">Reference proteome</keyword>
<gene>
    <name evidence="1" type="ORF">L6452_10801</name>
</gene>
<evidence type="ECO:0000313" key="2">
    <source>
        <dbReference type="Proteomes" id="UP001055879"/>
    </source>
</evidence>
<proteinExistence type="predicted"/>
<organism evidence="1 2">
    <name type="scientific">Arctium lappa</name>
    <name type="common">Greater burdock</name>
    <name type="synonym">Lappa major</name>
    <dbReference type="NCBI Taxonomy" id="4217"/>
    <lineage>
        <taxon>Eukaryota</taxon>
        <taxon>Viridiplantae</taxon>
        <taxon>Streptophyta</taxon>
        <taxon>Embryophyta</taxon>
        <taxon>Tracheophyta</taxon>
        <taxon>Spermatophyta</taxon>
        <taxon>Magnoliopsida</taxon>
        <taxon>eudicotyledons</taxon>
        <taxon>Gunneridae</taxon>
        <taxon>Pentapetalae</taxon>
        <taxon>asterids</taxon>
        <taxon>campanulids</taxon>
        <taxon>Asterales</taxon>
        <taxon>Asteraceae</taxon>
        <taxon>Carduoideae</taxon>
        <taxon>Cardueae</taxon>
        <taxon>Arctiinae</taxon>
        <taxon>Arctium</taxon>
    </lineage>
</organism>
<protein>
    <submittedName>
        <fullName evidence="1">Uncharacterized protein</fullName>
    </submittedName>
</protein>
<evidence type="ECO:0000313" key="1">
    <source>
        <dbReference type="EMBL" id="KAI3748000.1"/>
    </source>
</evidence>
<sequence length="775" mass="89118">MFPSLLARVDFNYMRGKKRERTQKEEDGNGTSFLGKEIVILMMMIAIVDVERTILGAKIPPSSTSTDLRFQSHAVLALQEAAEAYLVGLFEDTNLCAIHAKRITLLVCLRWINAGFRRQNSNSDNDEVQQCYICSQFGVPHFHSTSCDPTHQPAWEALAGSSLTPFKSRQVTDQNRRWSSSSSVRVLDPRSESVLQWSRVVLLARYAALAVDPFFFFAVAMNDGTDNGGGGGGPCLYVDGRVARWVSFVRTCVDAMLLCHILLQFRLAYVPKESLVVGCGRLVWDARDIAFHYLRSLKGFWLDAFVILPIPQVVYLWVAPRLVREERISMVMVVVQVVFMVQFIPKVYHCYCLMQRSRQVTGYIFGSIWWRFGLGFTAYFLASHASGGYWYALAIQRVVSCLVKQCDATKKCNRLILSCQNNFNSRSNSMCLDEDGSFPYGIYEFAIPIISIDSVATKVLYSNLWGLMAFSTMGNILEPTSQILEVILASYMVLVGLLLFTTLIGNIQVFLYALAGRATKMQVRLRDIECWMKRRQLPSDLRKRVRHFENQRWSVMRGEDDMDMVKDLPEGLRRDIKRHLCLDMIKKAPLFESMDDVILDNICDRVTFLVYSKGEKIIREGDPVQRMVFVVHGRVKRSQWLSRGMVATSILESGSFFGDELLSWCLRIPFIDRYPAATATFTCVKATEAFELDAKHLRYITNHFRYTFVNEKTKRTARYYSSNWRTWAAINIQLAWRRYVSRMRRDAAIYRVGNNDRLRHYAAMFMSFRPHDHLE</sequence>
<dbReference type="Proteomes" id="UP001055879">
    <property type="component" value="Linkage Group LG03"/>
</dbReference>
<comment type="caution">
    <text evidence="1">The sequence shown here is derived from an EMBL/GenBank/DDBJ whole genome shotgun (WGS) entry which is preliminary data.</text>
</comment>
<name>A0ACB9DNL8_ARCLA</name>